<dbReference type="PANTHER" id="PTHR30538">
    <property type="entry name" value="LYSINE 2,3-AMINOMUTASE-RELATED"/>
    <property type="match status" value="1"/>
</dbReference>
<dbReference type="Proteomes" id="UP000676386">
    <property type="component" value="Unassembled WGS sequence"/>
</dbReference>
<name>A0ABS5JB08_9BACT</name>
<evidence type="ECO:0000256" key="1">
    <source>
        <dbReference type="ARBA" id="ARBA00001933"/>
    </source>
</evidence>
<dbReference type="SFLD" id="SFLDG01070">
    <property type="entry name" value="PLP-dependent"/>
    <property type="match status" value="1"/>
</dbReference>
<comment type="cofactor">
    <cofactor evidence="2">
        <name>[4Fe-4S] cluster</name>
        <dbReference type="ChEBI" id="CHEBI:49883"/>
    </cofactor>
</comment>
<evidence type="ECO:0008006" key="12">
    <source>
        <dbReference type="Google" id="ProtNLM"/>
    </source>
</evidence>
<evidence type="ECO:0000256" key="8">
    <source>
        <dbReference type="ARBA" id="ARBA00023004"/>
    </source>
</evidence>
<comment type="caution">
    <text evidence="10">The sequence shown here is derived from an EMBL/GenBank/DDBJ whole genome shotgun (WGS) entry which is preliminary data.</text>
</comment>
<gene>
    <name evidence="10" type="ORF">KE626_30855</name>
</gene>
<protein>
    <recommendedName>
        <fullName evidence="12">KamA family protein</fullName>
    </recommendedName>
</protein>
<keyword evidence="7" id="KW-0663">Pyridoxal phosphate</keyword>
<dbReference type="PANTHER" id="PTHR30538:SF0">
    <property type="entry name" value="L-LYSINE 2,3-AMINOMUTASE AQ_1632-RELATED"/>
    <property type="match status" value="1"/>
</dbReference>
<keyword evidence="5" id="KW-0949">S-adenosyl-L-methionine</keyword>
<keyword evidence="11" id="KW-1185">Reference proteome</keyword>
<dbReference type="InterPro" id="IPR003739">
    <property type="entry name" value="Lys_aminomutase/Glu_NH3_mut"/>
</dbReference>
<dbReference type="InterPro" id="IPR058240">
    <property type="entry name" value="rSAM_sf"/>
</dbReference>
<proteinExistence type="inferred from homology"/>
<dbReference type="InterPro" id="IPR007197">
    <property type="entry name" value="rSAM"/>
</dbReference>
<evidence type="ECO:0000256" key="9">
    <source>
        <dbReference type="ARBA" id="ARBA00023014"/>
    </source>
</evidence>
<keyword evidence="4" id="KW-0004">4Fe-4S</keyword>
<sequence length="434" mass="49719">MNYRSYSLANFEHIPQVRNYLSKDDIDAVKIIGSVLPFKINNYLVNELIDWDNFRNDPIYHLTFPQYGMLSGEDYILMQQAIARGANSTQLAEVASNIRKRLNPHPGEQLTLNVPVVDGSIIKGMQHKYDQTVLFFPSHGQTCHAYCTFCFRWPQFVGDTELKFASREVSTLLSYVRSHPKVTDILFTGGDPMIMSARMLMAYLEPIIEADLPNLSTIRIGTKVLGYWPYRFLTDTDADELLRFFDRIAARNINLALMAHVNHPKELQHPAAQKAIRRVLNTGVQIRTQSPILNHINKSAETWRDMWNLQVKLGCIPYYMFIARDTGAQDYFSVTLEESSYIFNEAYRQVSGLGRTVRGPSMSVDTGKIEVMGVTEIKGEKVFQLRLIQCRNAAFVGKIFYAKYNPDAIWFSDLEPAFGETGFFFEDKKELLNL</sequence>
<comment type="similarity">
    <text evidence="3">Belongs to the radical SAM superfamily. KamA family.</text>
</comment>
<reference evidence="10 11" key="1">
    <citation type="submission" date="2021-04" db="EMBL/GenBank/DDBJ databases">
        <title>Chitinophaga sp. nov., isolated from the rhizosphere soil.</title>
        <authorList>
            <person name="He S."/>
        </authorList>
    </citation>
    <scope>NUCLEOTIDE SEQUENCE [LARGE SCALE GENOMIC DNA]</scope>
    <source>
        <strain evidence="10 11">2R12</strain>
    </source>
</reference>
<evidence type="ECO:0000256" key="7">
    <source>
        <dbReference type="ARBA" id="ARBA00022898"/>
    </source>
</evidence>
<accession>A0ABS5JB08</accession>
<evidence type="ECO:0000256" key="2">
    <source>
        <dbReference type="ARBA" id="ARBA00001966"/>
    </source>
</evidence>
<dbReference type="EMBL" id="JAGTXB010000025">
    <property type="protein sequence ID" value="MBS0031772.1"/>
    <property type="molecule type" value="Genomic_DNA"/>
</dbReference>
<keyword evidence="8" id="KW-0408">Iron</keyword>
<dbReference type="Gene3D" id="3.20.20.70">
    <property type="entry name" value="Aldolase class I"/>
    <property type="match status" value="1"/>
</dbReference>
<evidence type="ECO:0000256" key="4">
    <source>
        <dbReference type="ARBA" id="ARBA00022485"/>
    </source>
</evidence>
<evidence type="ECO:0000313" key="10">
    <source>
        <dbReference type="EMBL" id="MBS0031772.1"/>
    </source>
</evidence>
<evidence type="ECO:0000313" key="11">
    <source>
        <dbReference type="Proteomes" id="UP000676386"/>
    </source>
</evidence>
<dbReference type="SUPFAM" id="SSF102114">
    <property type="entry name" value="Radical SAM enzymes"/>
    <property type="match status" value="1"/>
</dbReference>
<keyword evidence="9" id="KW-0411">Iron-sulfur</keyword>
<comment type="cofactor">
    <cofactor evidence="1">
        <name>pyridoxal 5'-phosphate</name>
        <dbReference type="ChEBI" id="CHEBI:597326"/>
    </cofactor>
</comment>
<evidence type="ECO:0000256" key="6">
    <source>
        <dbReference type="ARBA" id="ARBA00022723"/>
    </source>
</evidence>
<evidence type="ECO:0000256" key="5">
    <source>
        <dbReference type="ARBA" id="ARBA00022691"/>
    </source>
</evidence>
<dbReference type="InterPro" id="IPR013785">
    <property type="entry name" value="Aldolase_TIM"/>
</dbReference>
<keyword evidence="6" id="KW-0479">Metal-binding</keyword>
<dbReference type="RefSeq" id="WP_211976934.1">
    <property type="nucleotide sequence ID" value="NZ_CBFHAM010000012.1"/>
</dbReference>
<organism evidence="10 11">
    <name type="scientific">Chitinophaga hostae</name>
    <dbReference type="NCBI Taxonomy" id="2831022"/>
    <lineage>
        <taxon>Bacteria</taxon>
        <taxon>Pseudomonadati</taxon>
        <taxon>Bacteroidota</taxon>
        <taxon>Chitinophagia</taxon>
        <taxon>Chitinophagales</taxon>
        <taxon>Chitinophagaceae</taxon>
        <taxon>Chitinophaga</taxon>
    </lineage>
</organism>
<dbReference type="SFLD" id="SFLDS00029">
    <property type="entry name" value="Radical_SAM"/>
    <property type="match status" value="1"/>
</dbReference>
<evidence type="ECO:0000256" key="3">
    <source>
        <dbReference type="ARBA" id="ARBA00008703"/>
    </source>
</evidence>